<proteinExistence type="predicted"/>
<dbReference type="Pfam" id="PF01584">
    <property type="entry name" value="CheW"/>
    <property type="match status" value="1"/>
</dbReference>
<dbReference type="InterPro" id="IPR036061">
    <property type="entry name" value="CheW-like_dom_sf"/>
</dbReference>
<dbReference type="STRING" id="180197.SAMN02982919_01218"/>
<dbReference type="EMBL" id="FOGD01000002">
    <property type="protein sequence ID" value="SEQ78158.1"/>
    <property type="molecule type" value="Genomic_DNA"/>
</dbReference>
<dbReference type="SUPFAM" id="SSF50341">
    <property type="entry name" value="CheW-like"/>
    <property type="match status" value="1"/>
</dbReference>
<dbReference type="AlphaFoldDB" id="A0A1H9IUG9"/>
<dbReference type="PANTHER" id="PTHR22617">
    <property type="entry name" value="CHEMOTAXIS SENSOR HISTIDINE KINASE-RELATED"/>
    <property type="match status" value="1"/>
</dbReference>
<keyword evidence="3" id="KW-1185">Reference proteome</keyword>
<dbReference type="GO" id="GO:0006935">
    <property type="term" value="P:chemotaxis"/>
    <property type="evidence" value="ECO:0007669"/>
    <property type="project" value="InterPro"/>
</dbReference>
<protein>
    <submittedName>
        <fullName evidence="2">Purine-binding chemotaxis protein CheW</fullName>
    </submittedName>
</protein>
<reference evidence="2 3" key="1">
    <citation type="submission" date="2016-10" db="EMBL/GenBank/DDBJ databases">
        <authorList>
            <person name="de Groot N.N."/>
        </authorList>
    </citation>
    <scope>NUCLEOTIDE SEQUENCE [LARGE SCALE GENOMIC DNA]</scope>
    <source>
        <strain evidence="2 3">ATCC 35958</strain>
    </source>
</reference>
<dbReference type="PANTHER" id="PTHR22617:SF41">
    <property type="entry name" value="CHEMOTAXIS SIGNAL TRANSDUCTION SYSTEM ADAPTOR PROTEIN CHEW"/>
    <property type="match status" value="1"/>
</dbReference>
<dbReference type="SMART" id="SM00260">
    <property type="entry name" value="CheW"/>
    <property type="match status" value="1"/>
</dbReference>
<feature type="domain" description="CheW-like" evidence="1">
    <location>
        <begin position="25"/>
        <end position="172"/>
    </location>
</feature>
<name>A0A1H9IUG9_9BURK</name>
<sequence length="179" mass="19376">MLMQTGAPGLATATESVVEAVPVPASQYLMVQLGAERFGMGLVSVREILQYRDLTTVPLVPPLIRGVINLRGAVVPVIDLAVRLGRTAGPVTEQTCIVIVELESTEHLPRGYKMGLVVDAVSQVQELPEADKVPTPEFGTHMRPDFVQAMGRIGGQFVVLLQLERVLWLPEVAIMGALR</sequence>
<dbReference type="Proteomes" id="UP000199766">
    <property type="component" value="Unassembled WGS sequence"/>
</dbReference>
<dbReference type="Gene3D" id="2.30.30.40">
    <property type="entry name" value="SH3 Domains"/>
    <property type="match status" value="1"/>
</dbReference>
<accession>A0A1H9IUG9</accession>
<evidence type="ECO:0000313" key="3">
    <source>
        <dbReference type="Proteomes" id="UP000199766"/>
    </source>
</evidence>
<dbReference type="InterPro" id="IPR002545">
    <property type="entry name" value="CheW-lke_dom"/>
</dbReference>
<dbReference type="GO" id="GO:0005829">
    <property type="term" value="C:cytosol"/>
    <property type="evidence" value="ECO:0007669"/>
    <property type="project" value="TreeGrafter"/>
</dbReference>
<evidence type="ECO:0000259" key="1">
    <source>
        <dbReference type="PROSITE" id="PS50851"/>
    </source>
</evidence>
<evidence type="ECO:0000313" key="2">
    <source>
        <dbReference type="EMBL" id="SEQ78158.1"/>
    </source>
</evidence>
<dbReference type="InterPro" id="IPR039315">
    <property type="entry name" value="CheW"/>
</dbReference>
<dbReference type="PROSITE" id="PS50851">
    <property type="entry name" value="CHEW"/>
    <property type="match status" value="1"/>
</dbReference>
<gene>
    <name evidence="2" type="ORF">SAMN02982919_01218</name>
</gene>
<organism evidence="2 3">
    <name type="scientific">Giesbergeria anulus</name>
    <dbReference type="NCBI Taxonomy" id="180197"/>
    <lineage>
        <taxon>Bacteria</taxon>
        <taxon>Pseudomonadati</taxon>
        <taxon>Pseudomonadota</taxon>
        <taxon>Betaproteobacteria</taxon>
        <taxon>Burkholderiales</taxon>
        <taxon>Comamonadaceae</taxon>
        <taxon>Giesbergeria</taxon>
    </lineage>
</organism>
<dbReference type="Gene3D" id="2.40.50.180">
    <property type="entry name" value="CheA-289, Domain 4"/>
    <property type="match status" value="1"/>
</dbReference>
<dbReference type="RefSeq" id="WP_218144463.1">
    <property type="nucleotide sequence ID" value="NZ_FOGD01000002.1"/>
</dbReference>
<dbReference type="GO" id="GO:0007165">
    <property type="term" value="P:signal transduction"/>
    <property type="evidence" value="ECO:0007669"/>
    <property type="project" value="InterPro"/>
</dbReference>